<protein>
    <submittedName>
        <fullName evidence="1">Uncharacterized protein</fullName>
    </submittedName>
</protein>
<gene>
    <name evidence="1" type="ORF">LDELB18P1_1757</name>
</gene>
<dbReference type="EMBL" id="SETJ01000080">
    <property type="protein sequence ID" value="RZM15575.1"/>
    <property type="molecule type" value="Genomic_DNA"/>
</dbReference>
<evidence type="ECO:0000313" key="2">
    <source>
        <dbReference type="Proteomes" id="UP000292818"/>
    </source>
</evidence>
<dbReference type="RefSeq" id="WP_231528887.1">
    <property type="nucleotide sequence ID" value="NZ_SETJ01000080.1"/>
</dbReference>
<accession>A0A4V2E0Y5</accession>
<name>A0A4V2E0Y5_9LACO</name>
<sequence>MKLKHKGIWFSVILLLCLLGLFLSKKHIDQVYRNLQVAQTEVSQTAYSKVSQNLAVKSGQGKTERGNYLATIYVKAKTGQKLSRNDFYLYQGLKEGTTMIDSLKINGQATSRLRSGVNKVQVKALKNGNEQYLYLLVNQKKGKYVKYHFNLQK</sequence>
<reference evidence="1 2" key="1">
    <citation type="submission" date="2019-01" db="EMBL/GenBank/DDBJ databases">
        <title>Colonization of the human gut by bovine bacteria present in Parmesan cheese.</title>
        <authorList>
            <person name="Lugli G.A."/>
            <person name="Milani C."/>
        </authorList>
    </citation>
    <scope>NUCLEOTIDE SEQUENCE [LARGE SCALE GENOMIC DNA]</scope>
    <source>
        <strain evidence="1 2">LDELB18P1</strain>
    </source>
</reference>
<evidence type="ECO:0000313" key="1">
    <source>
        <dbReference type="EMBL" id="RZM15575.1"/>
    </source>
</evidence>
<dbReference type="Proteomes" id="UP000292818">
    <property type="component" value="Unassembled WGS sequence"/>
</dbReference>
<dbReference type="AlphaFoldDB" id="A0A4V2E0Y5"/>
<proteinExistence type="predicted"/>
<organism evidence="1 2">
    <name type="scientific">Lactobacillus delbrueckii</name>
    <dbReference type="NCBI Taxonomy" id="1584"/>
    <lineage>
        <taxon>Bacteria</taxon>
        <taxon>Bacillati</taxon>
        <taxon>Bacillota</taxon>
        <taxon>Bacilli</taxon>
        <taxon>Lactobacillales</taxon>
        <taxon>Lactobacillaceae</taxon>
        <taxon>Lactobacillus</taxon>
    </lineage>
</organism>
<comment type="caution">
    <text evidence="1">The sequence shown here is derived from an EMBL/GenBank/DDBJ whole genome shotgun (WGS) entry which is preliminary data.</text>
</comment>